<dbReference type="GO" id="GO:0045490">
    <property type="term" value="P:pectin catabolic process"/>
    <property type="evidence" value="ECO:0007669"/>
    <property type="project" value="UniProtKB-UniPathway"/>
</dbReference>
<dbReference type="EMBL" id="JXTB01000071">
    <property type="protein sequence ID" value="PON67447.1"/>
    <property type="molecule type" value="Genomic_DNA"/>
</dbReference>
<evidence type="ECO:0000256" key="1">
    <source>
        <dbReference type="ARBA" id="ARBA00004191"/>
    </source>
</evidence>
<evidence type="ECO:0000256" key="5">
    <source>
        <dbReference type="ARBA" id="ARBA00022512"/>
    </source>
</evidence>
<dbReference type="InterPro" id="IPR000070">
    <property type="entry name" value="Pectinesterase_cat"/>
</dbReference>
<organism evidence="9 10">
    <name type="scientific">Parasponia andersonii</name>
    <name type="common">Sponia andersonii</name>
    <dbReference type="NCBI Taxonomy" id="3476"/>
    <lineage>
        <taxon>Eukaryota</taxon>
        <taxon>Viridiplantae</taxon>
        <taxon>Streptophyta</taxon>
        <taxon>Embryophyta</taxon>
        <taxon>Tracheophyta</taxon>
        <taxon>Spermatophyta</taxon>
        <taxon>Magnoliopsida</taxon>
        <taxon>eudicotyledons</taxon>
        <taxon>Gunneridae</taxon>
        <taxon>Pentapetalae</taxon>
        <taxon>rosids</taxon>
        <taxon>fabids</taxon>
        <taxon>Rosales</taxon>
        <taxon>Cannabaceae</taxon>
        <taxon>Parasponia</taxon>
    </lineage>
</organism>
<evidence type="ECO:0000256" key="6">
    <source>
        <dbReference type="ARBA" id="ARBA00022801"/>
    </source>
</evidence>
<dbReference type="InterPro" id="IPR012334">
    <property type="entry name" value="Pectin_lyas_fold"/>
</dbReference>
<accession>A0A2P5D2C8</accession>
<evidence type="ECO:0000256" key="3">
    <source>
        <dbReference type="ARBA" id="ARBA00008891"/>
    </source>
</evidence>
<evidence type="ECO:0000259" key="8">
    <source>
        <dbReference type="Pfam" id="PF01095"/>
    </source>
</evidence>
<evidence type="ECO:0000256" key="7">
    <source>
        <dbReference type="ARBA" id="ARBA00023085"/>
    </source>
</evidence>
<keyword evidence="5" id="KW-0964">Secreted</keyword>
<name>A0A2P5D2C8_PARAD</name>
<dbReference type="EC" id="3.1.1.11" evidence="4"/>
<proteinExistence type="inferred from homology"/>
<dbReference type="PANTHER" id="PTHR31321">
    <property type="entry name" value="ACYL-COA THIOESTER HYDROLASE YBHC-RELATED"/>
    <property type="match status" value="1"/>
</dbReference>
<keyword evidence="5" id="KW-0134">Cell wall</keyword>
<keyword evidence="10" id="KW-1185">Reference proteome</keyword>
<dbReference type="AlphaFoldDB" id="A0A2P5D2C8"/>
<dbReference type="PANTHER" id="PTHR31321:SF81">
    <property type="entry name" value="PECTINESTERASE"/>
    <property type="match status" value="1"/>
</dbReference>
<keyword evidence="6" id="KW-0378">Hydrolase</keyword>
<evidence type="ECO:0000256" key="4">
    <source>
        <dbReference type="ARBA" id="ARBA00013229"/>
    </source>
</evidence>
<comment type="subcellular location">
    <subcellularLocation>
        <location evidence="1">Secreted</location>
        <location evidence="1">Cell wall</location>
    </subcellularLocation>
</comment>
<gene>
    <name evidence="9" type="ORF">PanWU01x14_102500</name>
</gene>
<dbReference type="Proteomes" id="UP000237105">
    <property type="component" value="Unassembled WGS sequence"/>
</dbReference>
<evidence type="ECO:0000313" key="10">
    <source>
        <dbReference type="Proteomes" id="UP000237105"/>
    </source>
</evidence>
<dbReference type="Gene3D" id="2.160.20.10">
    <property type="entry name" value="Single-stranded right-handed beta-helix, Pectin lyase-like"/>
    <property type="match status" value="1"/>
</dbReference>
<dbReference type="Pfam" id="PF01095">
    <property type="entry name" value="Pectinesterase"/>
    <property type="match status" value="1"/>
</dbReference>
<keyword evidence="7" id="KW-0063">Aspartyl esterase</keyword>
<comment type="caution">
    <text evidence="9">The sequence shown here is derived from an EMBL/GenBank/DDBJ whole genome shotgun (WGS) entry which is preliminary data.</text>
</comment>
<reference evidence="10" key="1">
    <citation type="submission" date="2016-06" db="EMBL/GenBank/DDBJ databases">
        <title>Parallel loss of symbiosis genes in relatives of nitrogen-fixing non-legume Parasponia.</title>
        <authorList>
            <person name="Van Velzen R."/>
            <person name="Holmer R."/>
            <person name="Bu F."/>
            <person name="Rutten L."/>
            <person name="Van Zeijl A."/>
            <person name="Liu W."/>
            <person name="Santuari L."/>
            <person name="Cao Q."/>
            <person name="Sharma T."/>
            <person name="Shen D."/>
            <person name="Roswanjaya Y."/>
            <person name="Wardhani T."/>
            <person name="Kalhor M.S."/>
            <person name="Jansen J."/>
            <person name="Van den Hoogen J."/>
            <person name="Gungor B."/>
            <person name="Hartog M."/>
            <person name="Hontelez J."/>
            <person name="Verver J."/>
            <person name="Yang W.-C."/>
            <person name="Schijlen E."/>
            <person name="Repin R."/>
            <person name="Schilthuizen M."/>
            <person name="Schranz E."/>
            <person name="Heidstra R."/>
            <person name="Miyata K."/>
            <person name="Fedorova E."/>
            <person name="Kohlen W."/>
            <person name="Bisseling T."/>
            <person name="Smit S."/>
            <person name="Geurts R."/>
        </authorList>
    </citation>
    <scope>NUCLEOTIDE SEQUENCE [LARGE SCALE GENOMIC DNA]</scope>
    <source>
        <strain evidence="10">cv. WU1-14</strain>
    </source>
</reference>
<dbReference type="InterPro" id="IPR011050">
    <property type="entry name" value="Pectin_lyase_fold/virulence"/>
</dbReference>
<evidence type="ECO:0000256" key="2">
    <source>
        <dbReference type="ARBA" id="ARBA00005184"/>
    </source>
</evidence>
<dbReference type="GO" id="GO:0042545">
    <property type="term" value="P:cell wall modification"/>
    <property type="evidence" value="ECO:0007669"/>
    <property type="project" value="InterPro"/>
</dbReference>
<sequence>MGLFFIDTADFKTITEALNTIPPRNTRRLILNIKTGVYREKITIPRRLPFITFFGDADNPPTITGNDTASATGKDGKPLRTFQSATVAVEANYFVAVNVKFEST</sequence>
<comment type="pathway">
    <text evidence="2">Glycan metabolism; pectin degradation; 2-dehydro-3-deoxy-D-gluconate from pectin: step 1/5.</text>
</comment>
<protein>
    <recommendedName>
        <fullName evidence="4">pectinesterase</fullName>
        <ecNumber evidence="4">3.1.1.11</ecNumber>
    </recommendedName>
</protein>
<dbReference type="UniPathway" id="UPA00545">
    <property type="reaction ID" value="UER00823"/>
</dbReference>
<evidence type="ECO:0000313" key="9">
    <source>
        <dbReference type="EMBL" id="PON67447.1"/>
    </source>
</evidence>
<dbReference type="OrthoDB" id="2019149at2759"/>
<dbReference type="STRING" id="3476.A0A2P5D2C8"/>
<dbReference type="GO" id="GO:0030599">
    <property type="term" value="F:pectinesterase activity"/>
    <property type="evidence" value="ECO:0007669"/>
    <property type="project" value="UniProtKB-EC"/>
</dbReference>
<dbReference type="SUPFAM" id="SSF51126">
    <property type="entry name" value="Pectin lyase-like"/>
    <property type="match status" value="1"/>
</dbReference>
<feature type="domain" description="Pectinesterase catalytic" evidence="8">
    <location>
        <begin position="8"/>
        <end position="103"/>
    </location>
</feature>
<comment type="similarity">
    <text evidence="3">Belongs to the pectinesterase family.</text>
</comment>